<dbReference type="InterPro" id="IPR016037">
    <property type="entry name" value="DHQ_synth_AroB"/>
</dbReference>
<evidence type="ECO:0000259" key="20">
    <source>
        <dbReference type="Pfam" id="PF24621"/>
    </source>
</evidence>
<evidence type="ECO:0000256" key="7">
    <source>
        <dbReference type="ARBA" id="ARBA00013031"/>
    </source>
</evidence>
<evidence type="ECO:0000256" key="13">
    <source>
        <dbReference type="ARBA" id="ARBA00022833"/>
    </source>
</evidence>
<dbReference type="GO" id="GO:0009423">
    <property type="term" value="P:chorismate biosynthetic process"/>
    <property type="evidence" value="ECO:0007669"/>
    <property type="project" value="UniProtKB-UniRule"/>
</dbReference>
<keyword evidence="13" id="KW-0862">Zinc</keyword>
<dbReference type="InterPro" id="IPR050071">
    <property type="entry name" value="Dehydroquinate_synthase"/>
</dbReference>
<keyword evidence="12" id="KW-0547">Nucleotide-binding</keyword>
<dbReference type="Pfam" id="PF24621">
    <property type="entry name" value="DHQS_C"/>
    <property type="match status" value="1"/>
</dbReference>
<dbReference type="SUPFAM" id="SSF56796">
    <property type="entry name" value="Dehydroquinate synthase-like"/>
    <property type="match status" value="1"/>
</dbReference>
<sequence length="380" mass="41852">MRHKARHKGPVITMNWNTTLDVKTRVAVGAGARQKLSSILAQLGAGKRVLIVCQPSTAVHWLRDILDTLPGEDFQVTTLEVPDGEQCKTTEWLLRIWEHLEGRGFDRQDTIVALGGGAVLDLAGFACSTYLRGLNLVLIPTSLLAQVDASIGGKNAINLPTGKNLAGTFFFPRAVLADQEVLSTLPEKQITSGLAEIIKYAMIEETVAKATDYEKGPKPLFELIEEMVKESVEWDDPTLAGLITNCIKMKLYVVHRDPHETGVRRCLNLGHTLGHAIEAQSEFELSHGEAVAIGLHHITKYSVSQKKLDKDALERVKEILMRAELPTDLPKGLTKERLVAQMNSDKKRSGDKVKLVVPQTKLGVVDFESSYPVTELAKLV</sequence>
<feature type="domain" description="3-dehydroquinate synthase N-terminal" evidence="19">
    <location>
        <begin position="79"/>
        <end position="191"/>
    </location>
</feature>
<reference evidence="21" key="1">
    <citation type="submission" date="2021-02" db="EMBL/GenBank/DDBJ databases">
        <title>Genome-Resolved Metagenomics of a Microbial Community Performing Photosynthetic Biological Nutrient Removal.</title>
        <authorList>
            <person name="Mcdaniel E.A."/>
        </authorList>
    </citation>
    <scope>NUCLEOTIDE SEQUENCE</scope>
    <source>
        <strain evidence="21">UWPOB_OBS1</strain>
    </source>
</reference>
<evidence type="ECO:0000256" key="17">
    <source>
        <dbReference type="ARBA" id="ARBA00023285"/>
    </source>
</evidence>
<comment type="similarity">
    <text evidence="6">Belongs to the sugar phosphate cyclases superfamily. Dehydroquinate synthase family.</text>
</comment>
<evidence type="ECO:0000256" key="9">
    <source>
        <dbReference type="ARBA" id="ARBA00022490"/>
    </source>
</evidence>
<comment type="cofactor">
    <cofactor evidence="3">
        <name>Co(2+)</name>
        <dbReference type="ChEBI" id="CHEBI:48828"/>
    </cofactor>
</comment>
<dbReference type="Pfam" id="PF01761">
    <property type="entry name" value="DHQ_synthase"/>
    <property type="match status" value="1"/>
</dbReference>
<gene>
    <name evidence="21" type="primary">aroB</name>
    <name evidence="21" type="ORF">J0M35_17885</name>
</gene>
<comment type="cofactor">
    <cofactor evidence="2">
        <name>NAD(+)</name>
        <dbReference type="ChEBI" id="CHEBI:57540"/>
    </cofactor>
</comment>
<dbReference type="NCBIfam" id="TIGR01357">
    <property type="entry name" value="aroB"/>
    <property type="match status" value="1"/>
</dbReference>
<evidence type="ECO:0000259" key="19">
    <source>
        <dbReference type="Pfam" id="PF01761"/>
    </source>
</evidence>
<evidence type="ECO:0000313" key="21">
    <source>
        <dbReference type="EMBL" id="MBN8662245.1"/>
    </source>
</evidence>
<protein>
    <recommendedName>
        <fullName evidence="8 18">3-dehydroquinate synthase</fullName>
        <ecNumber evidence="7 18">4.2.3.4</ecNumber>
    </recommendedName>
</protein>
<dbReference type="InterPro" id="IPR030960">
    <property type="entry name" value="DHQS/DOIS_N"/>
</dbReference>
<evidence type="ECO:0000256" key="18">
    <source>
        <dbReference type="NCBIfam" id="TIGR01357"/>
    </source>
</evidence>
<dbReference type="PIRSF" id="PIRSF001455">
    <property type="entry name" value="DHQ_synth"/>
    <property type="match status" value="1"/>
</dbReference>
<dbReference type="PANTHER" id="PTHR43622:SF7">
    <property type="entry name" value="3-DEHYDROQUINATE SYNTHASE, CHLOROPLASTIC"/>
    <property type="match status" value="1"/>
</dbReference>
<evidence type="ECO:0000256" key="1">
    <source>
        <dbReference type="ARBA" id="ARBA00001393"/>
    </source>
</evidence>
<evidence type="ECO:0000256" key="14">
    <source>
        <dbReference type="ARBA" id="ARBA00023027"/>
    </source>
</evidence>
<evidence type="ECO:0000256" key="4">
    <source>
        <dbReference type="ARBA" id="ARBA00004496"/>
    </source>
</evidence>
<dbReference type="CDD" id="cd08195">
    <property type="entry name" value="DHQS"/>
    <property type="match status" value="1"/>
</dbReference>
<dbReference type="AlphaFoldDB" id="A0A8J7TMJ5"/>
<dbReference type="InterPro" id="IPR056179">
    <property type="entry name" value="DHQS_C"/>
</dbReference>
<name>A0A8J7TMJ5_9BACT</name>
<evidence type="ECO:0000256" key="16">
    <source>
        <dbReference type="ARBA" id="ARBA00023239"/>
    </source>
</evidence>
<dbReference type="EC" id="4.2.3.4" evidence="7 18"/>
<keyword evidence="17" id="KW-0170">Cobalt</keyword>
<dbReference type="GO" id="GO:0000166">
    <property type="term" value="F:nucleotide binding"/>
    <property type="evidence" value="ECO:0007669"/>
    <property type="project" value="UniProtKB-KW"/>
</dbReference>
<dbReference type="Proteomes" id="UP000664277">
    <property type="component" value="Unassembled WGS sequence"/>
</dbReference>
<evidence type="ECO:0000256" key="10">
    <source>
        <dbReference type="ARBA" id="ARBA00022605"/>
    </source>
</evidence>
<evidence type="ECO:0000256" key="12">
    <source>
        <dbReference type="ARBA" id="ARBA00022741"/>
    </source>
</evidence>
<keyword evidence="16 21" id="KW-0456">Lyase</keyword>
<proteinExistence type="inferred from homology"/>
<evidence type="ECO:0000256" key="11">
    <source>
        <dbReference type="ARBA" id="ARBA00022723"/>
    </source>
</evidence>
<evidence type="ECO:0000256" key="8">
    <source>
        <dbReference type="ARBA" id="ARBA00017684"/>
    </source>
</evidence>
<dbReference type="GO" id="GO:0003856">
    <property type="term" value="F:3-dehydroquinate synthase activity"/>
    <property type="evidence" value="ECO:0007669"/>
    <property type="project" value="UniProtKB-UniRule"/>
</dbReference>
<dbReference type="GO" id="GO:0046872">
    <property type="term" value="F:metal ion binding"/>
    <property type="evidence" value="ECO:0007669"/>
    <property type="project" value="UniProtKB-KW"/>
</dbReference>
<comment type="pathway">
    <text evidence="5">Metabolic intermediate biosynthesis; chorismate biosynthesis; chorismate from D-erythrose 4-phosphate and phosphoenolpyruvate: step 2/7.</text>
</comment>
<accession>A0A8J7TMJ5</accession>
<dbReference type="InterPro" id="IPR030963">
    <property type="entry name" value="DHQ_synth_fam"/>
</dbReference>
<dbReference type="PANTHER" id="PTHR43622">
    <property type="entry name" value="3-DEHYDROQUINATE SYNTHASE"/>
    <property type="match status" value="1"/>
</dbReference>
<keyword evidence="15" id="KW-0057">Aromatic amino acid biosynthesis</keyword>
<dbReference type="Gene3D" id="1.20.1090.10">
    <property type="entry name" value="Dehydroquinate synthase-like - alpha domain"/>
    <property type="match status" value="1"/>
</dbReference>
<dbReference type="GO" id="GO:0005737">
    <property type="term" value="C:cytoplasm"/>
    <property type="evidence" value="ECO:0007669"/>
    <property type="project" value="UniProtKB-SubCell"/>
</dbReference>
<evidence type="ECO:0000256" key="6">
    <source>
        <dbReference type="ARBA" id="ARBA00005412"/>
    </source>
</evidence>
<evidence type="ECO:0000256" key="15">
    <source>
        <dbReference type="ARBA" id="ARBA00023141"/>
    </source>
</evidence>
<keyword evidence="11" id="KW-0479">Metal-binding</keyword>
<comment type="caution">
    <text evidence="21">The sequence shown here is derived from an EMBL/GenBank/DDBJ whole genome shotgun (WGS) entry which is preliminary data.</text>
</comment>
<dbReference type="Gene3D" id="3.40.50.1970">
    <property type="match status" value="1"/>
</dbReference>
<comment type="catalytic activity">
    <reaction evidence="1">
        <text>7-phospho-2-dehydro-3-deoxy-D-arabino-heptonate = 3-dehydroquinate + phosphate</text>
        <dbReference type="Rhea" id="RHEA:21968"/>
        <dbReference type="ChEBI" id="CHEBI:32364"/>
        <dbReference type="ChEBI" id="CHEBI:43474"/>
        <dbReference type="ChEBI" id="CHEBI:58394"/>
        <dbReference type="EC" id="4.2.3.4"/>
    </reaction>
</comment>
<dbReference type="GO" id="GO:0008652">
    <property type="term" value="P:amino acid biosynthetic process"/>
    <property type="evidence" value="ECO:0007669"/>
    <property type="project" value="UniProtKB-KW"/>
</dbReference>
<comment type="subcellular location">
    <subcellularLocation>
        <location evidence="4">Cytoplasm</location>
    </subcellularLocation>
</comment>
<evidence type="ECO:0000256" key="3">
    <source>
        <dbReference type="ARBA" id="ARBA00001941"/>
    </source>
</evidence>
<evidence type="ECO:0000256" key="5">
    <source>
        <dbReference type="ARBA" id="ARBA00004661"/>
    </source>
</evidence>
<dbReference type="GO" id="GO:0009073">
    <property type="term" value="P:aromatic amino acid family biosynthetic process"/>
    <property type="evidence" value="ECO:0007669"/>
    <property type="project" value="UniProtKB-KW"/>
</dbReference>
<keyword evidence="10" id="KW-0028">Amino-acid biosynthesis</keyword>
<evidence type="ECO:0000313" key="22">
    <source>
        <dbReference type="Proteomes" id="UP000664277"/>
    </source>
</evidence>
<dbReference type="EMBL" id="JAFLCK010000034">
    <property type="protein sequence ID" value="MBN8662245.1"/>
    <property type="molecule type" value="Genomic_DNA"/>
</dbReference>
<evidence type="ECO:0000256" key="2">
    <source>
        <dbReference type="ARBA" id="ARBA00001911"/>
    </source>
</evidence>
<organism evidence="21 22">
    <name type="scientific">Candidatus Obscuribacter phosphatis</name>
    <dbReference type="NCBI Taxonomy" id="1906157"/>
    <lineage>
        <taxon>Bacteria</taxon>
        <taxon>Bacillati</taxon>
        <taxon>Candidatus Melainabacteria</taxon>
        <taxon>Candidatus Obscuribacterales</taxon>
        <taxon>Candidatus Obscuribacteraceae</taxon>
        <taxon>Candidatus Obscuribacter</taxon>
    </lineage>
</organism>
<keyword evidence="9" id="KW-0963">Cytoplasm</keyword>
<feature type="domain" description="3-dehydroquinate synthase C-terminal" evidence="20">
    <location>
        <begin position="193"/>
        <end position="347"/>
    </location>
</feature>
<keyword evidence="14" id="KW-0520">NAD</keyword>